<sequence length="470" mass="51730">MPHRPQPKEGYETFTLEQALELDQQQVKDFHRRYLNASLLTMLGLLNFDQSFTSASGVSVFDAQGNEYLDFLGGYGALNLGHNHPEIVAVLEKVHSRPNLLQTSLNSLAAALAHNLAQLAPGPLQRSFFCNSGAEAVEGALKLARIATGRQKFIYCINSFHGKTFGALSVTGRDKYQSPFRPLMQECAAVPFGDLSALQQQLSSREAAAFIIEPIQGEGGIIEPPPRYLARAKNLCAQYGTLLIADEVQTGFGRTGTFFASEAEDLVPDILCLAKSLGGGLIPAGAYITSDELWRKAYGNMDRALLHTSTFGGNTLACAVALKTIEVLLNQNLCQQAKEKGEYFKSKLNRLKEKYPLLKEVRGRGLMIGLEFQQPNLQNRRFVLTLKKVDQLIQEYMGSLIAGELFNQHRIITAYTLNNPNVIRMEPPLTVTREQLDAVVIALEEILVKHSGFASMAGAGARTVIKKIMK</sequence>
<protein>
    <submittedName>
        <fullName evidence="4">Acetylornithine transaminase</fullName>
        <ecNumber evidence="4">2.6.1.11</ecNumber>
    </submittedName>
</protein>
<evidence type="ECO:0000313" key="4">
    <source>
        <dbReference type="EMBL" id="AEG60059.1"/>
    </source>
</evidence>
<dbReference type="InterPro" id="IPR005814">
    <property type="entry name" value="Aminotrans_3"/>
</dbReference>
<accession>F6DTJ7</accession>
<comment type="cofactor">
    <cofactor evidence="1">
        <name>pyridoxal 5'-phosphate</name>
        <dbReference type="ChEBI" id="CHEBI:597326"/>
    </cofactor>
</comment>
<dbReference type="STRING" id="696281.Desru_1796"/>
<dbReference type="Gene3D" id="3.90.1150.10">
    <property type="entry name" value="Aspartate Aminotransferase, domain 1"/>
    <property type="match status" value="1"/>
</dbReference>
<dbReference type="PANTHER" id="PTHR11986">
    <property type="entry name" value="AMINOTRANSFERASE CLASS III"/>
    <property type="match status" value="1"/>
</dbReference>
<dbReference type="Proteomes" id="UP000009234">
    <property type="component" value="Chromosome"/>
</dbReference>
<reference evidence="4 5" key="2">
    <citation type="journal article" date="2012" name="Stand. Genomic Sci.">
        <title>Complete genome sequence of the sulfate-reducing firmicute Desulfotomaculum ruminis type strain (DL(T)).</title>
        <authorList>
            <person name="Spring S."/>
            <person name="Visser M."/>
            <person name="Lu M."/>
            <person name="Copeland A."/>
            <person name="Lapidus A."/>
            <person name="Lucas S."/>
            <person name="Cheng J.F."/>
            <person name="Han C."/>
            <person name="Tapia R."/>
            <person name="Goodwin L.A."/>
            <person name="Pitluck S."/>
            <person name="Ivanova N."/>
            <person name="Land M."/>
            <person name="Hauser L."/>
            <person name="Larimer F."/>
            <person name="Rohde M."/>
            <person name="Goker M."/>
            <person name="Detter J.C."/>
            <person name="Kyrpides N.C."/>
            <person name="Woyke T."/>
            <person name="Schaap P.J."/>
            <person name="Plugge C.M."/>
            <person name="Muyzer G."/>
            <person name="Kuever J."/>
            <person name="Pereira I.A."/>
            <person name="Parshina S.N."/>
            <person name="Bernier-Latmani R."/>
            <person name="Stams A.J."/>
            <person name="Klenk H.P."/>
        </authorList>
    </citation>
    <scope>NUCLEOTIDE SEQUENCE [LARGE SCALE GENOMIC DNA]</scope>
    <source>
        <strain evidence="5">ATCC 23193 / DSM 2154 / NCIB 8452 / DL</strain>
    </source>
</reference>
<name>F6DTJ7_DESRL</name>
<dbReference type="GO" id="GO:0030170">
    <property type="term" value="F:pyridoxal phosphate binding"/>
    <property type="evidence" value="ECO:0007669"/>
    <property type="project" value="InterPro"/>
</dbReference>
<dbReference type="PANTHER" id="PTHR11986:SF121">
    <property type="entry name" value="BLR3010 PROTEIN"/>
    <property type="match status" value="1"/>
</dbReference>
<evidence type="ECO:0000313" key="5">
    <source>
        <dbReference type="Proteomes" id="UP000009234"/>
    </source>
</evidence>
<organism evidence="4 5">
    <name type="scientific">Desulforamulus ruminis (strain ATCC 23193 / DSM 2154 / NCIMB 8452 / DL)</name>
    <name type="common">Desulfotomaculum ruminis</name>
    <dbReference type="NCBI Taxonomy" id="696281"/>
    <lineage>
        <taxon>Bacteria</taxon>
        <taxon>Bacillati</taxon>
        <taxon>Bacillota</taxon>
        <taxon>Clostridia</taxon>
        <taxon>Eubacteriales</taxon>
        <taxon>Peptococcaceae</taxon>
        <taxon>Desulforamulus</taxon>
    </lineage>
</organism>
<dbReference type="eggNOG" id="COG4992">
    <property type="taxonomic scope" value="Bacteria"/>
</dbReference>
<dbReference type="Gene3D" id="3.40.640.10">
    <property type="entry name" value="Type I PLP-dependent aspartate aminotransferase-like (Major domain)"/>
    <property type="match status" value="1"/>
</dbReference>
<dbReference type="AlphaFoldDB" id="F6DTJ7"/>
<comment type="similarity">
    <text evidence="3">Belongs to the class-III pyridoxal-phosphate-dependent aminotransferase family.</text>
</comment>
<dbReference type="Pfam" id="PF00202">
    <property type="entry name" value="Aminotran_3"/>
    <property type="match status" value="1"/>
</dbReference>
<dbReference type="CDD" id="cd00610">
    <property type="entry name" value="OAT_like"/>
    <property type="match status" value="1"/>
</dbReference>
<dbReference type="EMBL" id="CP002780">
    <property type="protein sequence ID" value="AEG60059.1"/>
    <property type="molecule type" value="Genomic_DNA"/>
</dbReference>
<keyword evidence="5" id="KW-1185">Reference proteome</keyword>
<dbReference type="InterPro" id="IPR050103">
    <property type="entry name" value="Class-III_PLP-dep_AT"/>
</dbReference>
<dbReference type="GO" id="GO:0042802">
    <property type="term" value="F:identical protein binding"/>
    <property type="evidence" value="ECO:0007669"/>
    <property type="project" value="TreeGrafter"/>
</dbReference>
<dbReference type="InterPro" id="IPR015424">
    <property type="entry name" value="PyrdxlP-dep_Trfase"/>
</dbReference>
<dbReference type="InterPro" id="IPR015422">
    <property type="entry name" value="PyrdxlP-dep_Trfase_small"/>
</dbReference>
<dbReference type="OrthoDB" id="9807885at2"/>
<keyword evidence="4" id="KW-0808">Transferase</keyword>
<dbReference type="PIRSF" id="PIRSF000521">
    <property type="entry name" value="Transaminase_4ab_Lys_Orn"/>
    <property type="match status" value="1"/>
</dbReference>
<dbReference type="FunFam" id="3.40.640.10:FF:000004">
    <property type="entry name" value="Acetylornithine aminotransferase"/>
    <property type="match status" value="1"/>
</dbReference>
<dbReference type="KEGG" id="dru:Desru_1796"/>
<proteinExistence type="inferred from homology"/>
<dbReference type="HOGENOM" id="CLU_016922_10_0_9"/>
<gene>
    <name evidence="4" type="ordered locus">Desru_1796</name>
</gene>
<dbReference type="PROSITE" id="PS00600">
    <property type="entry name" value="AA_TRANSFER_CLASS_3"/>
    <property type="match status" value="1"/>
</dbReference>
<reference evidence="5" key="1">
    <citation type="submission" date="2011-05" db="EMBL/GenBank/DDBJ databases">
        <title>Complete sequence of Desulfotomaculum ruminis DSM 2154.</title>
        <authorList>
            <person name="Lucas S."/>
            <person name="Copeland A."/>
            <person name="Lapidus A."/>
            <person name="Cheng J.-F."/>
            <person name="Goodwin L."/>
            <person name="Pitluck S."/>
            <person name="Lu M."/>
            <person name="Detter J.C."/>
            <person name="Han C."/>
            <person name="Tapia R."/>
            <person name="Land M."/>
            <person name="Hauser L."/>
            <person name="Kyrpides N."/>
            <person name="Ivanova N."/>
            <person name="Mikhailova N."/>
            <person name="Pagani I."/>
            <person name="Stams A.J.M."/>
            <person name="Plugge C.M."/>
            <person name="Muyzer G."/>
            <person name="Kuever J."/>
            <person name="Parshina S.N."/>
            <person name="Ivanova A.E."/>
            <person name="Nazina T.N."/>
            <person name="Brambilla E."/>
            <person name="Spring S."/>
            <person name="Klenk H.-P."/>
            <person name="Woyke T."/>
        </authorList>
    </citation>
    <scope>NUCLEOTIDE SEQUENCE [LARGE SCALE GENOMIC DNA]</scope>
    <source>
        <strain evidence="5">ATCC 23193 / DSM 2154 / NCIB 8452 / DL</strain>
    </source>
</reference>
<evidence type="ECO:0000256" key="1">
    <source>
        <dbReference type="ARBA" id="ARBA00001933"/>
    </source>
</evidence>
<dbReference type="GO" id="GO:0003992">
    <property type="term" value="F:N2-acetyl-L-ornithine:2-oxoglutarate 5-aminotransferase activity"/>
    <property type="evidence" value="ECO:0007669"/>
    <property type="project" value="UniProtKB-EC"/>
</dbReference>
<dbReference type="InterPro" id="IPR015421">
    <property type="entry name" value="PyrdxlP-dep_Trfase_major"/>
</dbReference>
<keyword evidence="4" id="KW-0032">Aminotransferase</keyword>
<dbReference type="RefSeq" id="WP_013841823.1">
    <property type="nucleotide sequence ID" value="NC_015589.1"/>
</dbReference>
<dbReference type="InterPro" id="IPR049704">
    <property type="entry name" value="Aminotrans_3_PPA_site"/>
</dbReference>
<keyword evidence="2 3" id="KW-0663">Pyridoxal phosphate</keyword>
<evidence type="ECO:0000256" key="3">
    <source>
        <dbReference type="RuleBase" id="RU003560"/>
    </source>
</evidence>
<dbReference type="EC" id="2.6.1.11" evidence="4"/>
<dbReference type="SUPFAM" id="SSF53383">
    <property type="entry name" value="PLP-dependent transferases"/>
    <property type="match status" value="1"/>
</dbReference>
<evidence type="ECO:0000256" key="2">
    <source>
        <dbReference type="ARBA" id="ARBA00022898"/>
    </source>
</evidence>